<evidence type="ECO:0000313" key="3">
    <source>
        <dbReference type="Proteomes" id="UP001652660"/>
    </source>
</evidence>
<evidence type="ECO:0000259" key="2">
    <source>
        <dbReference type="Pfam" id="PF23156"/>
    </source>
</evidence>
<dbReference type="AlphaFoldDB" id="A0A6P6T7F7"/>
<dbReference type="OrthoDB" id="1919859at2759"/>
<name>A0A6P6T7F7_COFAR</name>
<dbReference type="Proteomes" id="UP001652660">
    <property type="component" value="Chromosome 7c"/>
</dbReference>
<keyword evidence="3" id="KW-1185">Reference proteome</keyword>
<evidence type="ECO:0000313" key="4">
    <source>
        <dbReference type="RefSeq" id="XP_027074125.1"/>
    </source>
</evidence>
<dbReference type="Pfam" id="PF23156">
    <property type="entry name" value="DUF7054"/>
    <property type="match status" value="1"/>
</dbReference>
<organism evidence="3 4">
    <name type="scientific">Coffea arabica</name>
    <name type="common">Arabian coffee</name>
    <dbReference type="NCBI Taxonomy" id="13443"/>
    <lineage>
        <taxon>Eukaryota</taxon>
        <taxon>Viridiplantae</taxon>
        <taxon>Streptophyta</taxon>
        <taxon>Embryophyta</taxon>
        <taxon>Tracheophyta</taxon>
        <taxon>Spermatophyta</taxon>
        <taxon>Magnoliopsida</taxon>
        <taxon>eudicotyledons</taxon>
        <taxon>Gunneridae</taxon>
        <taxon>Pentapetalae</taxon>
        <taxon>asterids</taxon>
        <taxon>lamiids</taxon>
        <taxon>Gentianales</taxon>
        <taxon>Rubiaceae</taxon>
        <taxon>Ixoroideae</taxon>
        <taxon>Gardenieae complex</taxon>
        <taxon>Bertiereae - Coffeeae clade</taxon>
        <taxon>Coffeeae</taxon>
        <taxon>Coffea</taxon>
    </lineage>
</organism>
<feature type="region of interest" description="Disordered" evidence="1">
    <location>
        <begin position="1"/>
        <end position="51"/>
    </location>
</feature>
<dbReference type="PANTHER" id="PTHR33270">
    <property type="entry name" value="BNAC05G50380D PROTEIN"/>
    <property type="match status" value="1"/>
</dbReference>
<reference evidence="3" key="1">
    <citation type="journal article" date="2025" name="Foods">
        <title>Unveiling the Microbial Signatures of Arabica Coffee Cherries: Insights into Ripeness Specific Diversity, Functional Traits, and Implications for Quality and Safety.</title>
        <authorList>
            <consortium name="RefSeq"/>
            <person name="Tenea G.N."/>
            <person name="Cifuentes V."/>
            <person name="Reyes P."/>
            <person name="Cevallos-Vallejos M."/>
        </authorList>
    </citation>
    <scope>NUCLEOTIDE SEQUENCE [LARGE SCALE GENOMIC DNA]</scope>
</reference>
<feature type="compositionally biased region" description="Basic and acidic residues" evidence="1">
    <location>
        <begin position="14"/>
        <end position="29"/>
    </location>
</feature>
<dbReference type="GeneID" id="113698490"/>
<sequence>MGQIKPSPDFMSETNHKPMDVRVLKKSISDKMLLPKPKKKNDEKKNGKNNSNNKFLITINVLGSAGPVRFVVNENDTVSGVIDAALKLYARQERLPVLGSDVNSFFLYPANAGLDALNLSESIGLQGVRNFVLCKKQRRPQMTEARSEMISRKRSGSWVKAWFNKSLSSKMLSH</sequence>
<proteinExistence type="predicted"/>
<protein>
    <recommendedName>
        <fullName evidence="2">DUF7054 domain-containing protein</fullName>
    </recommendedName>
</protein>
<dbReference type="PANTHER" id="PTHR33270:SF5">
    <property type="entry name" value="GB|AAC00605.1"/>
    <property type="match status" value="1"/>
</dbReference>
<dbReference type="InterPro" id="IPR055482">
    <property type="entry name" value="DUF7054"/>
</dbReference>
<gene>
    <name evidence="4" type="primary">LOC113698490</name>
</gene>
<evidence type="ECO:0000256" key="1">
    <source>
        <dbReference type="SAM" id="MobiDB-lite"/>
    </source>
</evidence>
<dbReference type="RefSeq" id="XP_027074125.1">
    <property type="nucleotide sequence ID" value="XM_027218324.2"/>
</dbReference>
<dbReference type="InterPro" id="IPR040358">
    <property type="entry name" value="At4g22758-like"/>
</dbReference>
<reference evidence="4" key="2">
    <citation type="submission" date="2025-08" db="UniProtKB">
        <authorList>
            <consortium name="RefSeq"/>
        </authorList>
    </citation>
    <scope>IDENTIFICATION</scope>
    <source>
        <tissue evidence="4">Leaves</tissue>
    </source>
</reference>
<feature type="domain" description="DUF7054" evidence="2">
    <location>
        <begin position="52"/>
        <end position="134"/>
    </location>
</feature>
<accession>A0A6P6T7F7</accession>